<protein>
    <submittedName>
        <fullName evidence="1">Uncharacterized protein</fullName>
    </submittedName>
</protein>
<gene>
    <name evidence="1" type="ORF">Sangu_2204000</name>
</gene>
<dbReference type="PANTHER" id="PTHR36372">
    <property type="entry name" value="EXPRESSED PROTEIN"/>
    <property type="match status" value="1"/>
</dbReference>
<accession>A0AAW2LEZ9</accession>
<sequence length="84" mass="9566">MGLTLFTSVIGNVKTNIVSKQIFPLTPVEQQAVKGIRRKLDAENCPTESCAFKRRRDAQYHLHHLRDHLQLLDPSAARLAMAWI</sequence>
<dbReference type="AlphaFoldDB" id="A0AAW2LEZ9"/>
<reference evidence="1" key="1">
    <citation type="submission" date="2020-06" db="EMBL/GenBank/DDBJ databases">
        <authorList>
            <person name="Li T."/>
            <person name="Hu X."/>
            <person name="Zhang T."/>
            <person name="Song X."/>
            <person name="Zhang H."/>
            <person name="Dai N."/>
            <person name="Sheng W."/>
            <person name="Hou X."/>
            <person name="Wei L."/>
        </authorList>
    </citation>
    <scope>NUCLEOTIDE SEQUENCE</scope>
    <source>
        <strain evidence="1">G01</strain>
        <tissue evidence="1">Leaf</tissue>
    </source>
</reference>
<evidence type="ECO:0000313" key="1">
    <source>
        <dbReference type="EMBL" id="KAL0317897.1"/>
    </source>
</evidence>
<dbReference type="EMBL" id="JACGWK010000014">
    <property type="protein sequence ID" value="KAL0317897.1"/>
    <property type="molecule type" value="Genomic_DNA"/>
</dbReference>
<proteinExistence type="predicted"/>
<comment type="caution">
    <text evidence="1">The sequence shown here is derived from an EMBL/GenBank/DDBJ whole genome shotgun (WGS) entry which is preliminary data.</text>
</comment>
<reference evidence="1" key="2">
    <citation type="journal article" date="2024" name="Plant">
        <title>Genomic evolution and insights into agronomic trait innovations of Sesamum species.</title>
        <authorList>
            <person name="Miao H."/>
            <person name="Wang L."/>
            <person name="Qu L."/>
            <person name="Liu H."/>
            <person name="Sun Y."/>
            <person name="Le M."/>
            <person name="Wang Q."/>
            <person name="Wei S."/>
            <person name="Zheng Y."/>
            <person name="Lin W."/>
            <person name="Duan Y."/>
            <person name="Cao H."/>
            <person name="Xiong S."/>
            <person name="Wang X."/>
            <person name="Wei L."/>
            <person name="Li C."/>
            <person name="Ma Q."/>
            <person name="Ju M."/>
            <person name="Zhao R."/>
            <person name="Li G."/>
            <person name="Mu C."/>
            <person name="Tian Q."/>
            <person name="Mei H."/>
            <person name="Zhang T."/>
            <person name="Gao T."/>
            <person name="Zhang H."/>
        </authorList>
    </citation>
    <scope>NUCLEOTIDE SEQUENCE</scope>
    <source>
        <strain evidence="1">G01</strain>
    </source>
</reference>
<organism evidence="1">
    <name type="scientific">Sesamum angustifolium</name>
    <dbReference type="NCBI Taxonomy" id="2727405"/>
    <lineage>
        <taxon>Eukaryota</taxon>
        <taxon>Viridiplantae</taxon>
        <taxon>Streptophyta</taxon>
        <taxon>Embryophyta</taxon>
        <taxon>Tracheophyta</taxon>
        <taxon>Spermatophyta</taxon>
        <taxon>Magnoliopsida</taxon>
        <taxon>eudicotyledons</taxon>
        <taxon>Gunneridae</taxon>
        <taxon>Pentapetalae</taxon>
        <taxon>asterids</taxon>
        <taxon>lamiids</taxon>
        <taxon>Lamiales</taxon>
        <taxon>Pedaliaceae</taxon>
        <taxon>Sesamum</taxon>
    </lineage>
</organism>
<name>A0AAW2LEZ9_9LAMI</name>